<dbReference type="PANTHER" id="PTHR43335:SF2">
    <property type="entry name" value="ABC TRANSPORTER, ATP-BINDING PROTEIN"/>
    <property type="match status" value="1"/>
</dbReference>
<comment type="similarity">
    <text evidence="1">Belongs to the ABC transporter superfamily.</text>
</comment>
<dbReference type="InterPro" id="IPR003593">
    <property type="entry name" value="AAA+_ATPase"/>
</dbReference>
<dbReference type="InterPro" id="IPR027417">
    <property type="entry name" value="P-loop_NTPase"/>
</dbReference>
<keyword evidence="2" id="KW-0813">Transport</keyword>
<evidence type="ECO:0000313" key="6">
    <source>
        <dbReference type="EMBL" id="MFC6395479.1"/>
    </source>
</evidence>
<evidence type="ECO:0000256" key="2">
    <source>
        <dbReference type="ARBA" id="ARBA00022448"/>
    </source>
</evidence>
<gene>
    <name evidence="6" type="ORF">ACFP57_00510</name>
</gene>
<keyword evidence="4 6" id="KW-0067">ATP-binding</keyword>
<evidence type="ECO:0000256" key="3">
    <source>
        <dbReference type="ARBA" id="ARBA00022741"/>
    </source>
</evidence>
<dbReference type="Gene3D" id="3.40.50.300">
    <property type="entry name" value="P-loop containing nucleotide triphosphate hydrolases"/>
    <property type="match status" value="1"/>
</dbReference>
<organism evidence="6 7">
    <name type="scientific">Luteococcus sanguinis</name>
    <dbReference type="NCBI Taxonomy" id="174038"/>
    <lineage>
        <taxon>Bacteria</taxon>
        <taxon>Bacillati</taxon>
        <taxon>Actinomycetota</taxon>
        <taxon>Actinomycetes</taxon>
        <taxon>Propionibacteriales</taxon>
        <taxon>Propionibacteriaceae</taxon>
        <taxon>Luteococcus</taxon>
    </lineage>
</organism>
<name>A0ABW1WYD1_9ACTN</name>
<proteinExistence type="inferred from homology"/>
<dbReference type="InterPro" id="IPR003439">
    <property type="entry name" value="ABC_transporter-like_ATP-bd"/>
</dbReference>
<accession>A0ABW1WYD1</accession>
<reference evidence="7" key="1">
    <citation type="journal article" date="2019" name="Int. J. Syst. Evol. Microbiol.">
        <title>The Global Catalogue of Microorganisms (GCM) 10K type strain sequencing project: providing services to taxonomists for standard genome sequencing and annotation.</title>
        <authorList>
            <consortium name="The Broad Institute Genomics Platform"/>
            <consortium name="The Broad Institute Genome Sequencing Center for Infectious Disease"/>
            <person name="Wu L."/>
            <person name="Ma J."/>
        </authorList>
    </citation>
    <scope>NUCLEOTIDE SEQUENCE [LARGE SCALE GENOMIC DNA]</scope>
    <source>
        <strain evidence="7">CGMCC 1.15277</strain>
    </source>
</reference>
<evidence type="ECO:0000313" key="7">
    <source>
        <dbReference type="Proteomes" id="UP001596266"/>
    </source>
</evidence>
<dbReference type="RefSeq" id="WP_386769069.1">
    <property type="nucleotide sequence ID" value="NZ_JBHSUA010000003.1"/>
</dbReference>
<evidence type="ECO:0000256" key="1">
    <source>
        <dbReference type="ARBA" id="ARBA00005417"/>
    </source>
</evidence>
<sequence>MIAMTAVGHRYKQRVALRDVTADLSSGRVALLGPNGAGKSTLIRLLTTLSSVQVGTITIDGDNLSLAAGRESVRARLGYVPQAMELPRGYTCGELMAYVSWMRGVSDVAKATERCLTAVGLADRRDDRISSLSGGMYQRLCVAQALVHEPSLLVVDEPSVGLDPQQRVHLRNTLSSLDCQLVLATHLVDDVAGLAEEVLVLDDGVVAFHGSIQELCGGAEVSAAAVEEGYLRCVADHE</sequence>
<dbReference type="PROSITE" id="PS50893">
    <property type="entry name" value="ABC_TRANSPORTER_2"/>
    <property type="match status" value="1"/>
</dbReference>
<dbReference type="SUPFAM" id="SSF52540">
    <property type="entry name" value="P-loop containing nucleoside triphosphate hydrolases"/>
    <property type="match status" value="1"/>
</dbReference>
<evidence type="ECO:0000259" key="5">
    <source>
        <dbReference type="PROSITE" id="PS50893"/>
    </source>
</evidence>
<dbReference type="PANTHER" id="PTHR43335">
    <property type="entry name" value="ABC TRANSPORTER, ATP-BINDING PROTEIN"/>
    <property type="match status" value="1"/>
</dbReference>
<dbReference type="SMART" id="SM00382">
    <property type="entry name" value="AAA"/>
    <property type="match status" value="1"/>
</dbReference>
<dbReference type="GO" id="GO:0005524">
    <property type="term" value="F:ATP binding"/>
    <property type="evidence" value="ECO:0007669"/>
    <property type="project" value="UniProtKB-KW"/>
</dbReference>
<protein>
    <submittedName>
        <fullName evidence="6">ABC transporter ATP-binding protein</fullName>
    </submittedName>
</protein>
<feature type="domain" description="ABC transporter" evidence="5">
    <location>
        <begin position="2"/>
        <end position="228"/>
    </location>
</feature>
<dbReference type="Pfam" id="PF00005">
    <property type="entry name" value="ABC_tran"/>
    <property type="match status" value="1"/>
</dbReference>
<dbReference type="EMBL" id="JBHSUA010000003">
    <property type="protein sequence ID" value="MFC6395479.1"/>
    <property type="molecule type" value="Genomic_DNA"/>
</dbReference>
<keyword evidence="7" id="KW-1185">Reference proteome</keyword>
<evidence type="ECO:0000256" key="4">
    <source>
        <dbReference type="ARBA" id="ARBA00022840"/>
    </source>
</evidence>
<keyword evidence="3" id="KW-0547">Nucleotide-binding</keyword>
<comment type="caution">
    <text evidence="6">The sequence shown here is derived from an EMBL/GenBank/DDBJ whole genome shotgun (WGS) entry which is preliminary data.</text>
</comment>
<dbReference type="Proteomes" id="UP001596266">
    <property type="component" value="Unassembled WGS sequence"/>
</dbReference>